<evidence type="ECO:0000313" key="3">
    <source>
        <dbReference type="Proteomes" id="UP000193648"/>
    </source>
</evidence>
<dbReference type="Proteomes" id="UP000193648">
    <property type="component" value="Unassembled WGS sequence"/>
</dbReference>
<gene>
    <name evidence="2" type="ORF">BCR41DRAFT_346588</name>
</gene>
<evidence type="ECO:0000313" key="2">
    <source>
        <dbReference type="EMBL" id="ORZ27274.1"/>
    </source>
</evidence>
<dbReference type="InParanoid" id="A0A1Y2GZQ9"/>
<dbReference type="EMBL" id="MCFF01000004">
    <property type="protein sequence ID" value="ORZ27274.1"/>
    <property type="molecule type" value="Genomic_DNA"/>
</dbReference>
<comment type="caution">
    <text evidence="2">The sequence shown here is derived from an EMBL/GenBank/DDBJ whole genome shotgun (WGS) entry which is preliminary data.</text>
</comment>
<reference evidence="2 3" key="1">
    <citation type="submission" date="2016-07" db="EMBL/GenBank/DDBJ databases">
        <title>Pervasive Adenine N6-methylation of Active Genes in Fungi.</title>
        <authorList>
            <consortium name="DOE Joint Genome Institute"/>
            <person name="Mondo S.J."/>
            <person name="Dannebaum R.O."/>
            <person name="Kuo R.C."/>
            <person name="Labutti K."/>
            <person name="Haridas S."/>
            <person name="Kuo A."/>
            <person name="Salamov A."/>
            <person name="Ahrendt S.R."/>
            <person name="Lipzen A."/>
            <person name="Sullivan W."/>
            <person name="Andreopoulos W.B."/>
            <person name="Clum A."/>
            <person name="Lindquist E."/>
            <person name="Daum C."/>
            <person name="Ramamoorthy G.K."/>
            <person name="Gryganskyi A."/>
            <person name="Culley D."/>
            <person name="Magnuson J.K."/>
            <person name="James T.Y."/>
            <person name="O'Malley M.A."/>
            <person name="Stajich J.E."/>
            <person name="Spatafora J.W."/>
            <person name="Visel A."/>
            <person name="Grigoriev I.V."/>
        </authorList>
    </citation>
    <scope>NUCLEOTIDE SEQUENCE [LARGE SCALE GENOMIC DNA]</scope>
    <source>
        <strain evidence="2 3">NRRL 3116</strain>
    </source>
</reference>
<accession>A0A1Y2GZQ9</accession>
<sequence length="240" mass="24753">MSFLLDVADPSIHFHARQYHNSSSKPLSAIDSSSKILSGAGAGATGAAGAKNAVTSVSVSASSISEAKDVSSSSNNNNNSNSNSNSNSNNMSNFNKQNKLFPSLPGNNPSSGSIPANNMFSAMSRLIRTSSSSPSSVASSPMLLPTMSSSTLVTPSSSIPNTPDAVHVSDPFLTVTSSSSSSSSTCFTTKANNVNTGSTLSPSLSSSPNLTTTLRRPLSPWMMPSVCDDDQMNKLVSFQL</sequence>
<proteinExistence type="predicted"/>
<evidence type="ECO:0000256" key="1">
    <source>
        <dbReference type="SAM" id="MobiDB-lite"/>
    </source>
</evidence>
<protein>
    <submittedName>
        <fullName evidence="2">Uncharacterized protein</fullName>
    </submittedName>
</protein>
<keyword evidence="3" id="KW-1185">Reference proteome</keyword>
<dbReference type="OrthoDB" id="2449236at2759"/>
<dbReference type="AlphaFoldDB" id="A0A1Y2GZQ9"/>
<name>A0A1Y2GZQ9_9FUNG</name>
<feature type="compositionally biased region" description="Low complexity" evidence="1">
    <location>
        <begin position="65"/>
        <end position="95"/>
    </location>
</feature>
<feature type="compositionally biased region" description="Low complexity" evidence="1">
    <location>
        <begin position="102"/>
        <end position="116"/>
    </location>
</feature>
<dbReference type="GeneID" id="33564768"/>
<feature type="region of interest" description="Disordered" evidence="1">
    <location>
        <begin position="65"/>
        <end position="116"/>
    </location>
</feature>
<organism evidence="2 3">
    <name type="scientific">Lobosporangium transversale</name>
    <dbReference type="NCBI Taxonomy" id="64571"/>
    <lineage>
        <taxon>Eukaryota</taxon>
        <taxon>Fungi</taxon>
        <taxon>Fungi incertae sedis</taxon>
        <taxon>Mucoromycota</taxon>
        <taxon>Mortierellomycotina</taxon>
        <taxon>Mortierellomycetes</taxon>
        <taxon>Mortierellales</taxon>
        <taxon>Mortierellaceae</taxon>
        <taxon>Lobosporangium</taxon>
    </lineage>
</organism>
<dbReference type="RefSeq" id="XP_021885001.1">
    <property type="nucleotide sequence ID" value="XM_022022924.1"/>
</dbReference>